<evidence type="ECO:0000256" key="3">
    <source>
        <dbReference type="ARBA" id="ARBA00020268"/>
    </source>
</evidence>
<keyword evidence="6" id="KW-0472">Membrane</keyword>
<feature type="transmembrane region" description="Helical" evidence="6">
    <location>
        <begin position="146"/>
        <end position="166"/>
    </location>
</feature>
<dbReference type="KEGG" id="mphc:DMC14_000945"/>
<feature type="transmembrane region" description="Helical" evidence="6">
    <location>
        <begin position="178"/>
        <end position="199"/>
    </location>
</feature>
<dbReference type="GO" id="GO:0015297">
    <property type="term" value="F:antiporter activity"/>
    <property type="evidence" value="ECO:0007669"/>
    <property type="project" value="InterPro"/>
</dbReference>
<dbReference type="AlphaFoldDB" id="A0A3Q9VA23"/>
<feature type="transmembrane region" description="Helical" evidence="6">
    <location>
        <begin position="108"/>
        <end position="126"/>
    </location>
</feature>
<gene>
    <name evidence="7" type="ORF">DMC14_000945</name>
</gene>
<organism evidence="7 8">
    <name type="scientific">Metamycoplasma phocicerebrale</name>
    <dbReference type="NCBI Taxonomy" id="142649"/>
    <lineage>
        <taxon>Bacteria</taxon>
        <taxon>Bacillati</taxon>
        <taxon>Mycoplasmatota</taxon>
        <taxon>Mycoplasmoidales</taxon>
        <taxon>Metamycoplasmataceae</taxon>
        <taxon>Metamycoplasma</taxon>
    </lineage>
</organism>
<proteinExistence type="inferred from homology"/>
<evidence type="ECO:0000313" key="8">
    <source>
        <dbReference type="Proteomes" id="UP000256585"/>
    </source>
</evidence>
<protein>
    <recommendedName>
        <fullName evidence="3">Probable multidrug resistance protein NorM</fullName>
    </recommendedName>
    <alternativeName>
        <fullName evidence="5">Multidrug-efflux transporter</fullName>
    </alternativeName>
</protein>
<evidence type="ECO:0000313" key="7">
    <source>
        <dbReference type="EMBL" id="AZZ65360.1"/>
    </source>
</evidence>
<keyword evidence="6" id="KW-1133">Transmembrane helix</keyword>
<dbReference type="PANTHER" id="PTHR43298:SF2">
    <property type="entry name" value="FMN_FAD EXPORTER YEEO-RELATED"/>
    <property type="match status" value="1"/>
</dbReference>
<dbReference type="PANTHER" id="PTHR43298">
    <property type="entry name" value="MULTIDRUG RESISTANCE PROTEIN NORM-RELATED"/>
    <property type="match status" value="1"/>
</dbReference>
<comment type="similarity">
    <text evidence="2">Belongs to the multi antimicrobial extrusion (MATE) (TC 2.A.66.1) family.</text>
</comment>
<keyword evidence="8" id="KW-1185">Reference proteome</keyword>
<evidence type="ECO:0000256" key="1">
    <source>
        <dbReference type="ARBA" id="ARBA00003408"/>
    </source>
</evidence>
<dbReference type="GO" id="GO:0005886">
    <property type="term" value="C:plasma membrane"/>
    <property type="evidence" value="ECO:0007669"/>
    <property type="project" value="TreeGrafter"/>
</dbReference>
<comment type="function">
    <text evidence="1">Multidrug efflux pump.</text>
</comment>
<name>A0A3Q9VA23_9BACT</name>
<dbReference type="Pfam" id="PF01554">
    <property type="entry name" value="MatE"/>
    <property type="match status" value="1"/>
</dbReference>
<keyword evidence="6" id="KW-0812">Transmembrane</keyword>
<feature type="transmembrane region" description="Helical" evidence="6">
    <location>
        <begin position="532"/>
        <end position="551"/>
    </location>
</feature>
<feature type="transmembrane region" description="Helical" evidence="6">
    <location>
        <begin position="465"/>
        <end position="485"/>
    </location>
</feature>
<feature type="transmembrane region" description="Helical" evidence="6">
    <location>
        <begin position="205"/>
        <end position="229"/>
    </location>
</feature>
<dbReference type="GO" id="GO:0042910">
    <property type="term" value="F:xenobiotic transmembrane transporter activity"/>
    <property type="evidence" value="ECO:0007669"/>
    <property type="project" value="InterPro"/>
</dbReference>
<feature type="transmembrane region" description="Helical" evidence="6">
    <location>
        <begin position="505"/>
        <end position="525"/>
    </location>
</feature>
<evidence type="ECO:0000256" key="2">
    <source>
        <dbReference type="ARBA" id="ARBA00010199"/>
    </source>
</evidence>
<evidence type="ECO:0000256" key="6">
    <source>
        <dbReference type="SAM" id="Phobius"/>
    </source>
</evidence>
<sequence>MQESVIKHKKKHYFRRFLPQSKYDWKIYFSKTWPIIIGEILFCLNGFLDNFMVSHIPSGIDALTYANTYTGIIYTIFFAIQGIAGMFVGQYYGKKDYKKVNQIMNLRIWMYLFISLTFAIICWSTPTNLIQFIGGKNINGVALNESRMYLMLISVSWVITSFNFNTNMQLNETGHSNLAFVSACLTLLSNATINAISLYGFKGHAYYAAFGSIISAFVCLASDSFLTYYKDRPIFINIFKIYRITKPVAKQLLRRIPAMLITIAAMITLPMRMIIWSRAFPDDLINGSGIRAAWMGINAVTILGLVESLASIASAITSACSSNVSYFVASNLGKNNFEEAEKHAFALKGFHAIMGLTMSTIMVGVVFGIAYSPATSRGAQEAVVSNIYFYLDRGLFGNILESKQTKYWIDSNILEKAKIVYNSQFHVWSNGIPNKNELNIFINNEDIQNLIKDMKLKIGLSFRQIFLYTCFTFICINPVWCWFYTTAALPSAGGRNMIGSLTMLGAHWLSFIWLITLTFGIIIPLRSKNTFISLEVAYCLFFMIDFIRWLIFEIVTAKTNWKRNITEESEKIIIKKDTI</sequence>
<dbReference type="Proteomes" id="UP000256585">
    <property type="component" value="Chromosome"/>
</dbReference>
<dbReference type="InterPro" id="IPR050222">
    <property type="entry name" value="MATE_MdtK"/>
</dbReference>
<evidence type="ECO:0000256" key="5">
    <source>
        <dbReference type="ARBA" id="ARBA00031636"/>
    </source>
</evidence>
<dbReference type="EMBL" id="CP033058">
    <property type="protein sequence ID" value="AZZ65360.1"/>
    <property type="molecule type" value="Genomic_DNA"/>
</dbReference>
<dbReference type="InterPro" id="IPR002528">
    <property type="entry name" value="MATE_fam"/>
</dbReference>
<feature type="transmembrane region" description="Helical" evidence="6">
    <location>
        <begin position="256"/>
        <end position="276"/>
    </location>
</feature>
<feature type="transmembrane region" description="Helical" evidence="6">
    <location>
        <begin position="68"/>
        <end position="88"/>
    </location>
</feature>
<dbReference type="RefSeq" id="WP_116171825.1">
    <property type="nucleotide sequence ID" value="NZ_CP033058.2"/>
</dbReference>
<accession>A0A3Q9VA23</accession>
<evidence type="ECO:0000256" key="4">
    <source>
        <dbReference type="ARBA" id="ARBA00022448"/>
    </source>
</evidence>
<keyword evidence="4" id="KW-0813">Transport</keyword>
<dbReference type="OrthoDB" id="393879at2"/>
<feature type="transmembrane region" description="Helical" evidence="6">
    <location>
        <begin position="349"/>
        <end position="371"/>
    </location>
</feature>
<feature type="transmembrane region" description="Helical" evidence="6">
    <location>
        <begin position="25"/>
        <end position="48"/>
    </location>
</feature>
<reference evidence="7" key="1">
    <citation type="submission" date="2019-03" db="EMBL/GenBank/DDBJ databases">
        <title>Draft Sequence and Annotation of the Mycoplasma phocicerebrale Strain 1049T Genome.</title>
        <authorList>
            <person name="Frasca S.Jr."/>
            <person name="Kutish G.F."/>
            <person name="Castellanos Gell J."/>
            <person name="Michaels D.L."/>
            <person name="Brown D.R."/>
        </authorList>
    </citation>
    <scope>NUCLEOTIDE SEQUENCE</scope>
    <source>
        <strain evidence="7">1049</strain>
    </source>
</reference>